<evidence type="ECO:0000313" key="3">
    <source>
        <dbReference type="EMBL" id="CAD8477882.1"/>
    </source>
</evidence>
<protein>
    <submittedName>
        <fullName evidence="3">Uncharacterized protein</fullName>
    </submittedName>
</protein>
<dbReference type="Gene3D" id="1.20.5.1700">
    <property type="match status" value="1"/>
</dbReference>
<feature type="coiled-coil region" evidence="1">
    <location>
        <begin position="177"/>
        <end position="329"/>
    </location>
</feature>
<reference evidence="3" key="1">
    <citation type="submission" date="2021-01" db="EMBL/GenBank/DDBJ databases">
        <authorList>
            <person name="Corre E."/>
            <person name="Pelletier E."/>
            <person name="Niang G."/>
            <person name="Scheremetjew M."/>
            <person name="Finn R."/>
            <person name="Kale V."/>
            <person name="Holt S."/>
            <person name="Cochrane G."/>
            <person name="Meng A."/>
            <person name="Brown T."/>
            <person name="Cohen L."/>
        </authorList>
    </citation>
    <scope>NUCLEOTIDE SEQUENCE</scope>
    <source>
        <strain evidence="3">CCMP325</strain>
    </source>
</reference>
<feature type="region of interest" description="Disordered" evidence="2">
    <location>
        <begin position="1"/>
        <end position="27"/>
    </location>
</feature>
<dbReference type="EMBL" id="HBEO01010156">
    <property type="protein sequence ID" value="CAD8477882.1"/>
    <property type="molecule type" value="Transcribed_RNA"/>
</dbReference>
<feature type="coiled-coil region" evidence="1">
    <location>
        <begin position="377"/>
        <end position="467"/>
    </location>
</feature>
<evidence type="ECO:0000256" key="1">
    <source>
        <dbReference type="SAM" id="Coils"/>
    </source>
</evidence>
<proteinExistence type="predicted"/>
<name>A0A7S0E9W0_9CRYP</name>
<evidence type="ECO:0000256" key="2">
    <source>
        <dbReference type="SAM" id="MobiDB-lite"/>
    </source>
</evidence>
<gene>
    <name evidence="3" type="ORF">HPHI1048_LOCUS7110</name>
</gene>
<sequence length="622" mass="71451">MSSKALGHVSSASDGGQRGNAGIGKDSFDAMKELERLQRKLKLVEEINEENEKDIEKLKKDKSKLERENDSLQRLLEQRKLGDENDQDLRKAQKGNDKIKRELDLMHTQLKLTCQEIIQLKKLLAEKDDRYDKLKASLDVHTANLNSGSMEENTNIRSLRTKIISLEAECDTFRLKNSSLEVECSSLKDKVDKLSSQLTRRDEELSTRSEEFTKLEKEHMELKQVTDQLADELLDHDRLKKDVDFDIKLQSLEKERKKLEQSKKTLEEEALTMKRVLVERESASLNIEKKLANVEKELENTKKKFEQDRNALEEEKKQLSTALASWKKKCDELTSMLFSLREEKDILIAQQADTVAKLSQTTKLAHETVKELSVRTAETLEELQKKLSARVAKLNKQLEASNNKIESQKEEIRHLRGVWRSLLVSHPDLDMVGETSIEELRMSMQEKQQLEKENQEQRDEIESLVVMVAMQHLRLLIARWRQPMFRERFKLQQEASVRAQIIDDNREEGVVVLDGNDMAARKMILSIQEEQTKKLQDNPSMLTEINCQVVYDKCGAALEQVDPARAAPRLLAAPARQGGMSNGSLVGSDGYPTQAKVHAEGLTREERLVKERHGHAVHVRPI</sequence>
<organism evidence="3">
    <name type="scientific">Hanusia phi</name>
    <dbReference type="NCBI Taxonomy" id="3032"/>
    <lineage>
        <taxon>Eukaryota</taxon>
        <taxon>Cryptophyceae</taxon>
        <taxon>Pyrenomonadales</taxon>
        <taxon>Geminigeraceae</taxon>
        <taxon>Hanusia</taxon>
    </lineage>
</organism>
<dbReference type="AlphaFoldDB" id="A0A7S0E9W0"/>
<feature type="coiled-coil region" evidence="1">
    <location>
        <begin position="34"/>
        <end position="78"/>
    </location>
</feature>
<accession>A0A7S0E9W0</accession>
<keyword evidence="1" id="KW-0175">Coiled coil</keyword>